<feature type="transmembrane region" description="Helical" evidence="6">
    <location>
        <begin position="70"/>
        <end position="93"/>
    </location>
</feature>
<keyword evidence="9" id="KW-1185">Reference proteome</keyword>
<keyword evidence="2 6" id="KW-0812">Transmembrane</keyword>
<dbReference type="OrthoDB" id="6354873at2759"/>
<dbReference type="eggNOG" id="KOG0872">
    <property type="taxonomic scope" value="Eukaryota"/>
</dbReference>
<dbReference type="GO" id="GO:0005783">
    <property type="term" value="C:endoplasmic reticulum"/>
    <property type="evidence" value="ECO:0000318"/>
    <property type="project" value="GO_Central"/>
</dbReference>
<accession>F0ZEX5</accession>
<dbReference type="GO" id="GO:0016020">
    <property type="term" value="C:membrane"/>
    <property type="evidence" value="ECO:0007669"/>
    <property type="project" value="GOC"/>
</dbReference>
<dbReference type="InterPro" id="IPR006694">
    <property type="entry name" value="Fatty_acid_hydroxylase"/>
</dbReference>
<proteinExistence type="predicted"/>
<evidence type="ECO:0000256" key="2">
    <source>
        <dbReference type="ARBA" id="ARBA00022692"/>
    </source>
</evidence>
<dbReference type="Pfam" id="PF04116">
    <property type="entry name" value="FA_hydroxylase"/>
    <property type="match status" value="1"/>
</dbReference>
<dbReference type="STRING" id="5786.F0ZEX5"/>
<gene>
    <name evidence="8" type="ORF">DICPUDRAFT_97231</name>
</gene>
<evidence type="ECO:0000313" key="8">
    <source>
        <dbReference type="EMBL" id="EGC37505.1"/>
    </source>
</evidence>
<feature type="transmembrane region" description="Helical" evidence="6">
    <location>
        <begin position="323"/>
        <end position="346"/>
    </location>
</feature>
<evidence type="ECO:0000313" key="9">
    <source>
        <dbReference type="Proteomes" id="UP000001064"/>
    </source>
</evidence>
<feature type="transmembrane region" description="Helical" evidence="6">
    <location>
        <begin position="358"/>
        <end position="378"/>
    </location>
</feature>
<evidence type="ECO:0000256" key="6">
    <source>
        <dbReference type="SAM" id="Phobius"/>
    </source>
</evidence>
<dbReference type="GO" id="GO:0050479">
    <property type="term" value="F:glyceryl-ether monooxygenase activity"/>
    <property type="evidence" value="ECO:0000318"/>
    <property type="project" value="GO_Central"/>
</dbReference>
<keyword evidence="3 6" id="KW-1133">Transmembrane helix</keyword>
<evidence type="ECO:0000256" key="4">
    <source>
        <dbReference type="ARBA" id="ARBA00023002"/>
    </source>
</evidence>
<protein>
    <recommendedName>
        <fullName evidence="7">Fatty acid hydroxylase domain-containing protein</fullName>
    </recommendedName>
</protein>
<dbReference type="AlphaFoldDB" id="F0ZEX5"/>
<dbReference type="EMBL" id="GL870998">
    <property type="protein sequence ID" value="EGC37505.1"/>
    <property type="molecule type" value="Genomic_DNA"/>
</dbReference>
<keyword evidence="5 6" id="KW-0472">Membrane</keyword>
<dbReference type="InParanoid" id="F0ZEX5"/>
<dbReference type="GeneID" id="10499697"/>
<evidence type="ECO:0000259" key="7">
    <source>
        <dbReference type="Pfam" id="PF04116"/>
    </source>
</evidence>
<dbReference type="GO" id="GO:0008610">
    <property type="term" value="P:lipid biosynthetic process"/>
    <property type="evidence" value="ECO:0007669"/>
    <property type="project" value="InterPro"/>
</dbReference>
<feature type="domain" description="Fatty acid hydroxylase" evidence="7">
    <location>
        <begin position="24"/>
        <end position="158"/>
    </location>
</feature>
<keyword evidence="4" id="KW-0560">Oxidoreductase</keyword>
<name>F0ZEX5_DICPU</name>
<evidence type="ECO:0000256" key="1">
    <source>
        <dbReference type="ARBA" id="ARBA00004127"/>
    </source>
</evidence>
<dbReference type="Proteomes" id="UP000001064">
    <property type="component" value="Unassembled WGS sequence"/>
</dbReference>
<feature type="transmembrane region" description="Helical" evidence="6">
    <location>
        <begin position="284"/>
        <end position="302"/>
    </location>
</feature>
<comment type="subcellular location">
    <subcellularLocation>
        <location evidence="1">Endomembrane system</location>
        <topology evidence="1">Multi-pass membrane protein</topology>
    </subcellularLocation>
</comment>
<dbReference type="GO" id="GO:0005506">
    <property type="term" value="F:iron ion binding"/>
    <property type="evidence" value="ECO:0007669"/>
    <property type="project" value="InterPro"/>
</dbReference>
<organism evidence="8 9">
    <name type="scientific">Dictyostelium purpureum</name>
    <name type="common">Slime mold</name>
    <dbReference type="NCBI Taxonomy" id="5786"/>
    <lineage>
        <taxon>Eukaryota</taxon>
        <taxon>Amoebozoa</taxon>
        <taxon>Evosea</taxon>
        <taxon>Eumycetozoa</taxon>
        <taxon>Dictyostelia</taxon>
        <taxon>Dictyosteliales</taxon>
        <taxon>Dictyosteliaceae</taxon>
        <taxon>Dictyostelium</taxon>
    </lineage>
</organism>
<feature type="transmembrane region" description="Helical" evidence="6">
    <location>
        <begin position="249"/>
        <end position="272"/>
    </location>
</feature>
<dbReference type="PANTHER" id="PTHR21624:SF3">
    <property type="entry name" value="FATTY ACID HYDROXYLASE DOMAIN-CONTAINING PROTEIN"/>
    <property type="match status" value="1"/>
</dbReference>
<reference evidence="9" key="1">
    <citation type="journal article" date="2011" name="Genome Biol.">
        <title>Comparative genomics of the social amoebae Dictyostelium discoideum and Dictyostelium purpureum.</title>
        <authorList>
            <consortium name="US DOE Joint Genome Institute (JGI-PGF)"/>
            <person name="Sucgang R."/>
            <person name="Kuo A."/>
            <person name="Tian X."/>
            <person name="Salerno W."/>
            <person name="Parikh A."/>
            <person name="Feasley C.L."/>
            <person name="Dalin E."/>
            <person name="Tu H."/>
            <person name="Huang E."/>
            <person name="Barry K."/>
            <person name="Lindquist E."/>
            <person name="Shapiro H."/>
            <person name="Bruce D."/>
            <person name="Schmutz J."/>
            <person name="Salamov A."/>
            <person name="Fey P."/>
            <person name="Gaudet P."/>
            <person name="Anjard C."/>
            <person name="Babu M.M."/>
            <person name="Basu S."/>
            <person name="Bushmanova Y."/>
            <person name="van der Wel H."/>
            <person name="Katoh-Kurasawa M."/>
            <person name="Dinh C."/>
            <person name="Coutinho P.M."/>
            <person name="Saito T."/>
            <person name="Elias M."/>
            <person name="Schaap P."/>
            <person name="Kay R.R."/>
            <person name="Henrissat B."/>
            <person name="Eichinger L."/>
            <person name="Rivero F."/>
            <person name="Putnam N.H."/>
            <person name="West C.M."/>
            <person name="Loomis W.F."/>
            <person name="Chisholm R.L."/>
            <person name="Shaulsky G."/>
            <person name="Strassmann J.E."/>
            <person name="Queller D.C."/>
            <person name="Kuspa A."/>
            <person name="Grigoriev I.V."/>
        </authorList>
    </citation>
    <scope>NUCLEOTIDE SEQUENCE [LARGE SCALE GENOMIC DNA]</scope>
    <source>
        <strain evidence="9">QSDP1</strain>
    </source>
</reference>
<evidence type="ECO:0000256" key="3">
    <source>
        <dbReference type="ARBA" id="ARBA00022989"/>
    </source>
</evidence>
<dbReference type="GO" id="GO:0006643">
    <property type="term" value="P:membrane lipid metabolic process"/>
    <property type="evidence" value="ECO:0000318"/>
    <property type="project" value="GO_Central"/>
</dbReference>
<feature type="transmembrane region" description="Helical" evidence="6">
    <location>
        <begin position="19"/>
        <end position="38"/>
    </location>
</feature>
<dbReference type="VEuPathDB" id="AmoebaDB:DICPUDRAFT_97231"/>
<sequence length="391" mass="46775">MNYQTWDNYRLINEFSNSFILNSVLSFLLIDISIYWFHILEHKTNIFWAFHLPHHSSDYYGLQLALRQSIIVYFVFWIPFIFYMPFLVHPYYFSLYFYINRYLAFFSHTRMLSGINIKYLDLILVTPSVHEIHHASNKEYIDTNFGSILIIWDRIFGTFQDDIGIKIELGISGIPNASNTMDWINFNHFGHMYRISKRLKGLHKLKVLYKSPGWLPEHQYDEKDLHPKDKSISKQPVKTIAKKKEPNSVLSFIMSFYLLSETAPAIALLFAMGHLKYYFSNMDYVKIMVLFLTQILFVSFNLENNNNNPIIRKGQNSNKKQSFFGVFKLFSIFQLIRLFITLYYFYTYIIYDTNDNNIIYIFNFLFYYTAAQILLWLYSINTSFYNIIYSK</sequence>
<dbReference type="PANTHER" id="PTHR21624">
    <property type="entry name" value="STEROL DESATURASE-RELATED PROTEIN"/>
    <property type="match status" value="1"/>
</dbReference>
<dbReference type="RefSeq" id="XP_003285979.1">
    <property type="nucleotide sequence ID" value="XM_003285931.1"/>
</dbReference>
<dbReference type="KEGG" id="dpp:DICPUDRAFT_97231"/>
<evidence type="ECO:0000256" key="5">
    <source>
        <dbReference type="ARBA" id="ARBA00023136"/>
    </source>
</evidence>
<dbReference type="InterPro" id="IPR051689">
    <property type="entry name" value="Sterol_desaturase/TMEM195"/>
</dbReference>